<evidence type="ECO:0000313" key="3">
    <source>
        <dbReference type="WormBase" id="Y57G11C.48"/>
    </source>
</evidence>
<dbReference type="AlphaFoldDB" id="Q7YTH9"/>
<sequence length="223" mass="25300">MAGNNGSQIAFGAATSTLFKIDIKEKLKCEARKKGHACENIARMVLTHCRHRLCYDCLLDKVIFALEKKFPPRCAISRCANTLSWSEIQAMACHTNQFARIHELAQKQSIAFVIPCEKRPNEMEILIECFLYSNETNLKTIVLPKLIVITDAITAIVQLLRVSNTKSLSSIHAYLRKNCNDKRGKYKYEKVPTDAKSTIKEAGWGDNKVTLVIDEDRQIARLR</sequence>
<dbReference type="OrthoDB" id="1935339at2759"/>
<dbReference type="HOGENOM" id="CLU_087394_0_0_1"/>
<name>Q7YTH9_CAEEL</name>
<evidence type="ECO:0000313" key="1">
    <source>
        <dbReference type="EMBL" id="CAE18031.5"/>
    </source>
</evidence>
<dbReference type="UCSC" id="Y57G11C.48">
    <property type="organism name" value="c. elegans"/>
</dbReference>
<organism evidence="1 2">
    <name type="scientific">Caenorhabditis elegans</name>
    <dbReference type="NCBI Taxonomy" id="6239"/>
    <lineage>
        <taxon>Eukaryota</taxon>
        <taxon>Metazoa</taxon>
        <taxon>Ecdysozoa</taxon>
        <taxon>Nematoda</taxon>
        <taxon>Chromadorea</taxon>
        <taxon>Rhabditida</taxon>
        <taxon>Rhabditina</taxon>
        <taxon>Rhabditomorpha</taxon>
        <taxon>Rhabditoidea</taxon>
        <taxon>Rhabditidae</taxon>
        <taxon>Peloderinae</taxon>
        <taxon>Caenorhabditis</taxon>
    </lineage>
</organism>
<gene>
    <name evidence="1" type="ORF">CELE_Y57G11C.48</name>
    <name evidence="1 3" type="ORF">Y57G11C.48</name>
</gene>
<keyword evidence="2" id="KW-1185">Reference proteome</keyword>
<protein>
    <submittedName>
        <fullName evidence="1">RING-type domain-containing protein</fullName>
    </submittedName>
</protein>
<dbReference type="WormBase" id="Y57G11C.48">
    <property type="protein sequence ID" value="CE52382"/>
    <property type="gene ID" value="WBGene00013337"/>
</dbReference>
<dbReference type="FunCoup" id="Q7YTH9">
    <property type="interactions" value="232"/>
</dbReference>
<dbReference type="AGR" id="WB:WBGene00013337"/>
<dbReference type="Proteomes" id="UP000001940">
    <property type="component" value="Chromosome IV"/>
</dbReference>
<reference evidence="1 2" key="1">
    <citation type="journal article" date="1998" name="Science">
        <title>Genome sequence of the nematode C. elegans: a platform for investigating biology.</title>
        <authorList>
            <consortium name="The C. elegans sequencing consortium"/>
            <person name="Sulson J.E."/>
            <person name="Waterston R."/>
        </authorList>
    </citation>
    <scope>NUCLEOTIDE SEQUENCE [LARGE SCALE GENOMIC DNA]</scope>
    <source>
        <strain evidence="1 2">Bristol N2</strain>
    </source>
</reference>
<proteinExistence type="predicted"/>
<dbReference type="PaxDb" id="6239-Y57G11C.48"/>
<dbReference type="EMBL" id="BX284604">
    <property type="protein sequence ID" value="CAE18031.5"/>
    <property type="molecule type" value="Genomic_DNA"/>
</dbReference>
<evidence type="ECO:0000313" key="2">
    <source>
        <dbReference type="Proteomes" id="UP000001940"/>
    </source>
</evidence>
<accession>Q7YTH9</accession>
<dbReference type="InParanoid" id="Q7YTH9"/>
<dbReference type="eggNOG" id="ENOG502S609">
    <property type="taxonomic scope" value="Eukaryota"/>
</dbReference>
<dbReference type="Bgee" id="WBGene00013337">
    <property type="expression patterns" value="Expressed in adult organism and 1 other cell type or tissue"/>
</dbReference>